<dbReference type="EMBL" id="KQ978344">
    <property type="protein sequence ID" value="KYM94867.1"/>
    <property type="molecule type" value="Genomic_DNA"/>
</dbReference>
<accession>A0A195C1Z6</accession>
<proteinExistence type="predicted"/>
<organism evidence="1 2">
    <name type="scientific">Cyphomyrmex costatus</name>
    <dbReference type="NCBI Taxonomy" id="456900"/>
    <lineage>
        <taxon>Eukaryota</taxon>
        <taxon>Metazoa</taxon>
        <taxon>Ecdysozoa</taxon>
        <taxon>Arthropoda</taxon>
        <taxon>Hexapoda</taxon>
        <taxon>Insecta</taxon>
        <taxon>Pterygota</taxon>
        <taxon>Neoptera</taxon>
        <taxon>Endopterygota</taxon>
        <taxon>Hymenoptera</taxon>
        <taxon>Apocrita</taxon>
        <taxon>Aculeata</taxon>
        <taxon>Formicoidea</taxon>
        <taxon>Formicidae</taxon>
        <taxon>Myrmicinae</taxon>
        <taxon>Cyphomyrmex</taxon>
    </lineage>
</organism>
<dbReference type="Proteomes" id="UP000078542">
    <property type="component" value="Unassembled WGS sequence"/>
</dbReference>
<name>A0A195C1Z6_9HYME</name>
<reference evidence="1 2" key="1">
    <citation type="submission" date="2016-03" db="EMBL/GenBank/DDBJ databases">
        <title>Cyphomyrmex costatus WGS genome.</title>
        <authorList>
            <person name="Nygaard S."/>
            <person name="Hu H."/>
            <person name="Boomsma J."/>
            <person name="Zhang G."/>
        </authorList>
    </citation>
    <scope>NUCLEOTIDE SEQUENCE [LARGE SCALE GENOMIC DNA]</scope>
    <source>
        <strain evidence="1">MS0001</strain>
        <tissue evidence="1">Whole body</tissue>
    </source>
</reference>
<keyword evidence="2" id="KW-1185">Reference proteome</keyword>
<dbReference type="AlphaFoldDB" id="A0A195C1Z6"/>
<protein>
    <submittedName>
        <fullName evidence="1">Uncharacterized protein</fullName>
    </submittedName>
</protein>
<evidence type="ECO:0000313" key="1">
    <source>
        <dbReference type="EMBL" id="KYM94867.1"/>
    </source>
</evidence>
<gene>
    <name evidence="1" type="ORF">ALC62_14462</name>
</gene>
<evidence type="ECO:0000313" key="2">
    <source>
        <dbReference type="Proteomes" id="UP000078542"/>
    </source>
</evidence>
<sequence>MSRPFKSNQDHFAAFGIYRHVISPRHWKKRKLQQRAEKEKSIVCLSMCDTRGVVIASISHELKARCGLATGQDELRGRDGKSSQIVTVP</sequence>